<protein>
    <submittedName>
        <fullName evidence="1">Uncharacterized protein</fullName>
    </submittedName>
</protein>
<evidence type="ECO:0000313" key="2">
    <source>
        <dbReference type="Proteomes" id="UP000218944"/>
    </source>
</evidence>
<evidence type="ECO:0000313" key="1">
    <source>
        <dbReference type="EMBL" id="PAU50898.1"/>
    </source>
</evidence>
<dbReference type="EMBL" id="NSJV01000004">
    <property type="protein sequence ID" value="PAU50898.1"/>
    <property type="molecule type" value="Genomic_DNA"/>
</dbReference>
<dbReference type="AlphaFoldDB" id="A0A2A2DEI4"/>
<comment type="caution">
    <text evidence="1">The sequence shown here is derived from an EMBL/GenBank/DDBJ whole genome shotgun (WGS) entry which is preliminary data.</text>
</comment>
<name>A0A2A2DEI4_9ACTN</name>
<sequence>MIKVLLAADGRGWVDGIEVPSEDSTLAGTRAAALRQIARAAAEQRRSLRVEATDPDGAVWLLVVHPSGRVQDATEVRELVADPDGETTPAEYRERVVAVVRAVEAGTEHAAMRLARFLETGIAGAYGAGHPYVWRALELRAHTNLVCGLPGSACELYLEAARGWAGIGSAAYWGAAQRAYACWHRVREAERSVWLGGQLAEVLRLGGDRAHPALRGVMGRMDDLQGGLVA</sequence>
<accession>A0A2A2DEI4</accession>
<reference evidence="1 2" key="1">
    <citation type="submission" date="2017-08" db="EMBL/GenBank/DDBJ databases">
        <title>Genome sequence of Streptomyces albireticuli NRRL B-1670.</title>
        <authorList>
            <person name="Graham D.E."/>
            <person name="Mahan K.M."/>
            <person name="Klingeman D.M."/>
            <person name="Hettich R.L."/>
            <person name="Parry R.J."/>
            <person name="Spain J.C."/>
        </authorList>
    </citation>
    <scope>NUCLEOTIDE SEQUENCE [LARGE SCALE GENOMIC DNA]</scope>
    <source>
        <strain evidence="1 2">NRRL B-1670</strain>
    </source>
</reference>
<organism evidence="1 2">
    <name type="scientific">Streptomyces albireticuli</name>
    <dbReference type="NCBI Taxonomy" id="1940"/>
    <lineage>
        <taxon>Bacteria</taxon>
        <taxon>Bacillati</taxon>
        <taxon>Actinomycetota</taxon>
        <taxon>Actinomycetes</taxon>
        <taxon>Kitasatosporales</taxon>
        <taxon>Streptomycetaceae</taxon>
        <taxon>Streptomyces</taxon>
    </lineage>
</organism>
<proteinExistence type="predicted"/>
<gene>
    <name evidence="1" type="ORF">CK936_00105</name>
</gene>
<dbReference type="Proteomes" id="UP000218944">
    <property type="component" value="Unassembled WGS sequence"/>
</dbReference>
<keyword evidence="2" id="KW-1185">Reference proteome</keyword>